<evidence type="ECO:0000256" key="2">
    <source>
        <dbReference type="ARBA" id="ARBA00022729"/>
    </source>
</evidence>
<name>A0A1H0HY95_9BACI</name>
<dbReference type="InterPro" id="IPR054828">
    <property type="entry name" value="Vit_B12_bind_prot"/>
</dbReference>
<evidence type="ECO:0000259" key="6">
    <source>
        <dbReference type="PROSITE" id="PS50983"/>
    </source>
</evidence>
<dbReference type="EMBL" id="FNIL01000009">
    <property type="protein sequence ID" value="SDO24226.1"/>
    <property type="molecule type" value="Genomic_DNA"/>
</dbReference>
<dbReference type="PROSITE" id="PS51257">
    <property type="entry name" value="PROKAR_LIPOPROTEIN"/>
    <property type="match status" value="1"/>
</dbReference>
<dbReference type="OrthoDB" id="9816357at2"/>
<feature type="domain" description="Fe/B12 periplasmic-binding" evidence="6">
    <location>
        <begin position="111"/>
        <end position="367"/>
    </location>
</feature>
<dbReference type="InterPro" id="IPR002491">
    <property type="entry name" value="ABC_transptr_periplasmic_BD"/>
</dbReference>
<comment type="similarity">
    <text evidence="1">Belongs to the bacterial solute-binding protein 8 family.</text>
</comment>
<keyword evidence="3" id="KW-0175">Coiled coil</keyword>
<feature type="signal peptide" evidence="5">
    <location>
        <begin position="1"/>
        <end position="23"/>
    </location>
</feature>
<evidence type="ECO:0000256" key="3">
    <source>
        <dbReference type="SAM" id="Coils"/>
    </source>
</evidence>
<evidence type="ECO:0000313" key="8">
    <source>
        <dbReference type="Proteomes" id="UP000198778"/>
    </source>
</evidence>
<gene>
    <name evidence="7" type="ORF">SAMN04488053_109100</name>
</gene>
<dbReference type="GO" id="GO:0071281">
    <property type="term" value="P:cellular response to iron ion"/>
    <property type="evidence" value="ECO:0007669"/>
    <property type="project" value="TreeGrafter"/>
</dbReference>
<feature type="region of interest" description="Disordered" evidence="4">
    <location>
        <begin position="24"/>
        <end position="89"/>
    </location>
</feature>
<evidence type="ECO:0000256" key="1">
    <source>
        <dbReference type="ARBA" id="ARBA00008814"/>
    </source>
</evidence>
<dbReference type="NCBIfam" id="NF038402">
    <property type="entry name" value="TroA_like"/>
    <property type="match status" value="1"/>
</dbReference>
<feature type="coiled-coil region" evidence="3">
    <location>
        <begin position="219"/>
        <end position="249"/>
    </location>
</feature>
<dbReference type="Proteomes" id="UP000198778">
    <property type="component" value="Unassembled WGS sequence"/>
</dbReference>
<dbReference type="InterPro" id="IPR050902">
    <property type="entry name" value="ABC_Transporter_SBP"/>
</dbReference>
<feature type="chain" id="PRO_5039178365" evidence="5">
    <location>
        <begin position="24"/>
        <end position="369"/>
    </location>
</feature>
<accession>A0A1H0HY95</accession>
<evidence type="ECO:0000313" key="7">
    <source>
        <dbReference type="EMBL" id="SDO24226.1"/>
    </source>
</evidence>
<organism evidence="7 8">
    <name type="scientific">Alkalicoccus daliensis</name>
    <dbReference type="NCBI Taxonomy" id="745820"/>
    <lineage>
        <taxon>Bacteria</taxon>
        <taxon>Bacillati</taxon>
        <taxon>Bacillota</taxon>
        <taxon>Bacilli</taxon>
        <taxon>Bacillales</taxon>
        <taxon>Bacillaceae</taxon>
        <taxon>Alkalicoccus</taxon>
    </lineage>
</organism>
<reference evidence="8" key="1">
    <citation type="submission" date="2016-10" db="EMBL/GenBank/DDBJ databases">
        <authorList>
            <person name="Varghese N."/>
            <person name="Submissions S."/>
        </authorList>
    </citation>
    <scope>NUCLEOTIDE SEQUENCE [LARGE SCALE GENOMIC DNA]</scope>
    <source>
        <strain evidence="8">CGMCC 1.10369</strain>
    </source>
</reference>
<sequence>MKKYQGLIVLSTAVLLAACGNTADNNENNAGNAENNTEVTENNNAEVNEEETNEAADETNEEMENNEGDNENNESNTEENAGNEEVDAGEYPITVTDHAGNEVTIEEEPESIVTMQPSDTEILFELGAGDRIVGVSDFANYPEEALEIEQVGGQDMDAEMILSLEPDLALVSDYHHNNHGEILDQYRDAGIEVFVIENPASFDGAFEHIEMLGEITGTEEQAEEIVSGMQAELDELREQSEEIDEEDRKTVWIEVAPSPDIFTTGQGTFMHEMLEVIGAENAAADHEGWVNLTEEEIVTLEPDTIITTYGFYVDDPVAEVTEREGWSDVPAVENEDIHDVDSDMVSRSGPRLVDGTRLIAEAVYPDVFQ</sequence>
<evidence type="ECO:0000256" key="4">
    <source>
        <dbReference type="SAM" id="MobiDB-lite"/>
    </source>
</evidence>
<feature type="compositionally biased region" description="Low complexity" evidence="4">
    <location>
        <begin position="24"/>
        <end position="46"/>
    </location>
</feature>
<dbReference type="PANTHER" id="PTHR30535">
    <property type="entry name" value="VITAMIN B12-BINDING PROTEIN"/>
    <property type="match status" value="1"/>
</dbReference>
<dbReference type="STRING" id="745820.SAMN04488053_109100"/>
<dbReference type="PROSITE" id="PS50983">
    <property type="entry name" value="FE_B12_PBP"/>
    <property type="match status" value="1"/>
</dbReference>
<dbReference type="Pfam" id="PF01497">
    <property type="entry name" value="Peripla_BP_2"/>
    <property type="match status" value="1"/>
</dbReference>
<protein>
    <submittedName>
        <fullName evidence="7">Iron complex transport system substrate-binding protein</fullName>
    </submittedName>
</protein>
<dbReference type="SUPFAM" id="SSF53807">
    <property type="entry name" value="Helical backbone' metal receptor"/>
    <property type="match status" value="1"/>
</dbReference>
<proteinExistence type="inferred from homology"/>
<feature type="compositionally biased region" description="Acidic residues" evidence="4">
    <location>
        <begin position="47"/>
        <end position="72"/>
    </location>
</feature>
<dbReference type="PANTHER" id="PTHR30535:SF34">
    <property type="entry name" value="MOLYBDATE-BINDING PROTEIN MOLA"/>
    <property type="match status" value="1"/>
</dbReference>
<keyword evidence="2 5" id="KW-0732">Signal</keyword>
<dbReference type="CDD" id="cd01143">
    <property type="entry name" value="YvrC"/>
    <property type="match status" value="1"/>
</dbReference>
<evidence type="ECO:0000256" key="5">
    <source>
        <dbReference type="SAM" id="SignalP"/>
    </source>
</evidence>
<dbReference type="AlphaFoldDB" id="A0A1H0HY95"/>
<dbReference type="Gene3D" id="3.40.50.1980">
    <property type="entry name" value="Nitrogenase molybdenum iron protein domain"/>
    <property type="match status" value="2"/>
</dbReference>
<dbReference type="RefSeq" id="WP_090843465.1">
    <property type="nucleotide sequence ID" value="NZ_FNIL01000009.1"/>
</dbReference>
<keyword evidence="8" id="KW-1185">Reference proteome</keyword>